<evidence type="ECO:0000313" key="2">
    <source>
        <dbReference type="Proteomes" id="UP000621210"/>
    </source>
</evidence>
<dbReference type="EMBL" id="JACVQF010000187">
    <property type="protein sequence ID" value="MBD0420418.1"/>
    <property type="molecule type" value="Genomic_DNA"/>
</dbReference>
<keyword evidence="2" id="KW-1185">Reference proteome</keyword>
<reference evidence="1" key="1">
    <citation type="submission" date="2020-09" db="EMBL/GenBank/DDBJ databases">
        <title>Streptomyces grisecoloratus sp. nov., isolated from cotton soil.</title>
        <authorList>
            <person name="Xing L."/>
        </authorList>
    </citation>
    <scope>NUCLEOTIDE SEQUENCE</scope>
    <source>
        <strain evidence="1">TRM S81-3</strain>
    </source>
</reference>
<sequence length="267" mass="29339">MPADAPVWLAWESGAGLVPGTPPAAELLVADSWLVQDGRSRFLQRHRARFTEACRAAGAPGALDLDGFWQRAVEALPREGEWFPRVELLGGRRPCAALRLRPAPARTSSVRLRSWRGRDPRRIPHRKGPDLDLLARLRAAAAEHGADDHLLLTGDGWVTETTSASLVWWEGADLCLPGEDLPVLPGVTAAWLADRARRLGVRVHRRRARPADLDGRETWVVNALHGIRPVTSWSGTSLRPGPARRAPSWQRAWQRAAHPLPGIPTAA</sequence>
<accession>A0A926L107</accession>
<dbReference type="SUPFAM" id="SSF56752">
    <property type="entry name" value="D-aminoacid aminotransferase-like PLP-dependent enzymes"/>
    <property type="match status" value="1"/>
</dbReference>
<reference evidence="1" key="2">
    <citation type="submission" date="2020-09" db="EMBL/GenBank/DDBJ databases">
        <authorList>
            <person name="Luo X."/>
        </authorList>
    </citation>
    <scope>NUCLEOTIDE SEQUENCE</scope>
    <source>
        <strain evidence="1">TRM S81-3</strain>
    </source>
</reference>
<dbReference type="InterPro" id="IPR043132">
    <property type="entry name" value="BCAT-like_C"/>
</dbReference>
<dbReference type="Gene3D" id="3.20.10.10">
    <property type="entry name" value="D-amino Acid Aminotransferase, subunit A, domain 2"/>
    <property type="match status" value="1"/>
</dbReference>
<dbReference type="GO" id="GO:0008483">
    <property type="term" value="F:transaminase activity"/>
    <property type="evidence" value="ECO:0007669"/>
    <property type="project" value="UniProtKB-KW"/>
</dbReference>
<protein>
    <submittedName>
        <fullName evidence="1">Aminotransferase class IV</fullName>
    </submittedName>
</protein>
<dbReference type="Proteomes" id="UP000621210">
    <property type="component" value="Unassembled WGS sequence"/>
</dbReference>
<dbReference type="AlphaFoldDB" id="A0A926L107"/>
<organism evidence="1 2">
    <name type="scientific">Streptomyces griseicoloratus</name>
    <dbReference type="NCBI Taxonomy" id="2752516"/>
    <lineage>
        <taxon>Bacteria</taxon>
        <taxon>Bacillati</taxon>
        <taxon>Actinomycetota</taxon>
        <taxon>Actinomycetes</taxon>
        <taxon>Kitasatosporales</taxon>
        <taxon>Streptomycetaceae</taxon>
        <taxon>Streptomyces</taxon>
    </lineage>
</organism>
<name>A0A926L107_9ACTN</name>
<keyword evidence="1" id="KW-0032">Aminotransferase</keyword>
<keyword evidence="1" id="KW-0808">Transferase</keyword>
<dbReference type="Pfam" id="PF01063">
    <property type="entry name" value="Aminotran_4"/>
    <property type="match status" value="1"/>
</dbReference>
<gene>
    <name evidence="1" type="ORF">H0H10_14900</name>
</gene>
<evidence type="ECO:0000313" key="1">
    <source>
        <dbReference type="EMBL" id="MBD0420418.1"/>
    </source>
</evidence>
<comment type="caution">
    <text evidence="1">The sequence shown here is derived from an EMBL/GenBank/DDBJ whole genome shotgun (WGS) entry which is preliminary data.</text>
</comment>
<proteinExistence type="predicted"/>
<dbReference type="RefSeq" id="WP_188181404.1">
    <property type="nucleotide sequence ID" value="NZ_JACVQF010000187.1"/>
</dbReference>
<dbReference type="InterPro" id="IPR036038">
    <property type="entry name" value="Aminotransferase-like"/>
</dbReference>
<dbReference type="InterPro" id="IPR001544">
    <property type="entry name" value="Aminotrans_IV"/>
</dbReference>